<comment type="caution">
    <text evidence="3">The sequence shown here is derived from an EMBL/GenBank/DDBJ whole genome shotgun (WGS) entry which is preliminary data.</text>
</comment>
<organism evidence="3 4">
    <name type="scientific">Arthrobacter vasquezii</name>
    <dbReference type="NCBI Taxonomy" id="2977629"/>
    <lineage>
        <taxon>Bacteria</taxon>
        <taxon>Bacillati</taxon>
        <taxon>Actinomycetota</taxon>
        <taxon>Actinomycetes</taxon>
        <taxon>Micrococcales</taxon>
        <taxon>Micrococcaceae</taxon>
        <taxon>Arthrobacter</taxon>
    </lineage>
</organism>
<keyword evidence="2" id="KW-0812">Transmembrane</keyword>
<keyword evidence="2" id="KW-0472">Membrane</keyword>
<name>A0ABT6CTM4_9MICC</name>
<gene>
    <name evidence="3" type="ORF">P4U43_06220</name>
</gene>
<feature type="transmembrane region" description="Helical" evidence="2">
    <location>
        <begin position="20"/>
        <end position="42"/>
    </location>
</feature>
<dbReference type="EMBL" id="JAROKN010000010">
    <property type="protein sequence ID" value="MDF9277388.1"/>
    <property type="molecule type" value="Genomic_DNA"/>
</dbReference>
<accession>A0ABT6CTM4</accession>
<proteinExistence type="predicted"/>
<reference evidence="3 4" key="1">
    <citation type="journal article" date="2023" name="Int. J. Syst. Evol. Microbiol.">
        <title>Arthrobacter vasquezii sp. nov., isolated from a soil sample from Union Glacier, Antarctica.</title>
        <authorList>
            <person name="Valenzuela-Ibaceta F."/>
            <person name="Carrasco V."/>
            <person name="Lagos-Moraga S."/>
            <person name="Dietz-Vargas C."/>
            <person name="Navarro C.A."/>
            <person name="Perez-Donoso J.M."/>
        </authorList>
    </citation>
    <scope>NUCLEOTIDE SEQUENCE [LARGE SCALE GENOMIC DNA]</scope>
    <source>
        <strain evidence="3 4">EH-1B-1</strain>
    </source>
</reference>
<evidence type="ECO:0000313" key="3">
    <source>
        <dbReference type="EMBL" id="MDF9277388.1"/>
    </source>
</evidence>
<protein>
    <submittedName>
        <fullName evidence="3">Uncharacterized protein</fullName>
    </submittedName>
</protein>
<keyword evidence="4" id="KW-1185">Reference proteome</keyword>
<feature type="region of interest" description="Disordered" evidence="1">
    <location>
        <begin position="50"/>
        <end position="84"/>
    </location>
</feature>
<keyword evidence="2" id="KW-1133">Transmembrane helix</keyword>
<dbReference type="RefSeq" id="WP_277357940.1">
    <property type="nucleotide sequence ID" value="NZ_JAROKN010000010.1"/>
</dbReference>
<sequence>MDDSESMTEPIKKKSFGKAIGGVAGVGVFLAALGLALDYYYFTNGGIGPTTPPDSNSQGERPDEESNEPDPPSPPDTTPPPSPDALASIIVETAVSNTIYGKAVGDEYQMHNGHGYIKVAYGWSGRRANDTEVVGETCDIVVDITGPENIPSETYAQCSNHETDFFNASDNDMQISTPGTYEITVTDEKTGVSGSKEITILGE</sequence>
<evidence type="ECO:0000256" key="1">
    <source>
        <dbReference type="SAM" id="MobiDB-lite"/>
    </source>
</evidence>
<dbReference type="Proteomes" id="UP001220456">
    <property type="component" value="Unassembled WGS sequence"/>
</dbReference>
<feature type="compositionally biased region" description="Pro residues" evidence="1">
    <location>
        <begin position="69"/>
        <end position="83"/>
    </location>
</feature>
<evidence type="ECO:0000256" key="2">
    <source>
        <dbReference type="SAM" id="Phobius"/>
    </source>
</evidence>
<evidence type="ECO:0000313" key="4">
    <source>
        <dbReference type="Proteomes" id="UP001220456"/>
    </source>
</evidence>